<dbReference type="PANTHER" id="PTHR43394">
    <property type="entry name" value="ATP-DEPENDENT PERMEASE MDL1, MITOCHONDRIAL"/>
    <property type="match status" value="1"/>
</dbReference>
<name>A0A6N8L1M6_9SPHI</name>
<evidence type="ECO:0000256" key="6">
    <source>
        <dbReference type="ARBA" id="ARBA00023136"/>
    </source>
</evidence>
<dbReference type="Gene3D" id="3.40.50.300">
    <property type="entry name" value="P-loop containing nucleotide triphosphate hydrolases"/>
    <property type="match status" value="1"/>
</dbReference>
<comment type="subcellular location">
    <subcellularLocation>
        <location evidence="1">Cell membrane</location>
        <topology evidence="1">Multi-pass membrane protein</topology>
    </subcellularLocation>
</comment>
<keyword evidence="2 7" id="KW-0812">Transmembrane</keyword>
<dbReference type="InterPro" id="IPR003439">
    <property type="entry name" value="ABC_transporter-like_ATP-bd"/>
</dbReference>
<dbReference type="PROSITE" id="PS50929">
    <property type="entry name" value="ABC_TM1F"/>
    <property type="match status" value="1"/>
</dbReference>
<dbReference type="Proteomes" id="UP000435036">
    <property type="component" value="Unassembled WGS sequence"/>
</dbReference>
<keyword evidence="11" id="KW-1185">Reference proteome</keyword>
<evidence type="ECO:0000256" key="7">
    <source>
        <dbReference type="SAM" id="Phobius"/>
    </source>
</evidence>
<feature type="domain" description="ABC transmembrane type-1" evidence="9">
    <location>
        <begin position="27"/>
        <end position="306"/>
    </location>
</feature>
<accession>A0A6N8L1M6</accession>
<keyword evidence="4 10" id="KW-0067">ATP-binding</keyword>
<dbReference type="SMART" id="SM00382">
    <property type="entry name" value="AAA"/>
    <property type="match status" value="1"/>
</dbReference>
<dbReference type="InterPro" id="IPR039421">
    <property type="entry name" value="Type_1_exporter"/>
</dbReference>
<dbReference type="InterPro" id="IPR036640">
    <property type="entry name" value="ABC1_TM_sf"/>
</dbReference>
<dbReference type="InterPro" id="IPR011527">
    <property type="entry name" value="ABC1_TM_dom"/>
</dbReference>
<organism evidence="10 11">
    <name type="scientific">Sphingobacterium humi</name>
    <dbReference type="NCBI Taxonomy" id="1796905"/>
    <lineage>
        <taxon>Bacteria</taxon>
        <taxon>Pseudomonadati</taxon>
        <taxon>Bacteroidota</taxon>
        <taxon>Sphingobacteriia</taxon>
        <taxon>Sphingobacteriales</taxon>
        <taxon>Sphingobacteriaceae</taxon>
        <taxon>Sphingobacterium</taxon>
    </lineage>
</organism>
<dbReference type="SUPFAM" id="SSF90123">
    <property type="entry name" value="ABC transporter transmembrane region"/>
    <property type="match status" value="1"/>
</dbReference>
<dbReference type="InterPro" id="IPR027417">
    <property type="entry name" value="P-loop_NTPase"/>
</dbReference>
<keyword evidence="6 7" id="KW-0472">Membrane</keyword>
<dbReference type="EMBL" id="WSQA01000014">
    <property type="protein sequence ID" value="MVZ63635.1"/>
    <property type="molecule type" value="Genomic_DNA"/>
</dbReference>
<proteinExistence type="predicted"/>
<dbReference type="OrthoDB" id="9762778at2"/>
<dbReference type="GO" id="GO:0016887">
    <property type="term" value="F:ATP hydrolysis activity"/>
    <property type="evidence" value="ECO:0007669"/>
    <property type="project" value="InterPro"/>
</dbReference>
<dbReference type="CDD" id="cd07346">
    <property type="entry name" value="ABC_6TM_exporters"/>
    <property type="match status" value="1"/>
</dbReference>
<dbReference type="GO" id="GO:0015421">
    <property type="term" value="F:ABC-type oligopeptide transporter activity"/>
    <property type="evidence" value="ECO:0007669"/>
    <property type="project" value="TreeGrafter"/>
</dbReference>
<evidence type="ECO:0000256" key="4">
    <source>
        <dbReference type="ARBA" id="ARBA00022840"/>
    </source>
</evidence>
<dbReference type="PROSITE" id="PS50893">
    <property type="entry name" value="ABC_TRANSPORTER_2"/>
    <property type="match status" value="1"/>
</dbReference>
<evidence type="ECO:0000256" key="3">
    <source>
        <dbReference type="ARBA" id="ARBA00022741"/>
    </source>
</evidence>
<dbReference type="AlphaFoldDB" id="A0A6N8L1M6"/>
<feature type="transmembrane region" description="Helical" evidence="7">
    <location>
        <begin position="21"/>
        <end position="44"/>
    </location>
</feature>
<evidence type="ECO:0000313" key="11">
    <source>
        <dbReference type="Proteomes" id="UP000435036"/>
    </source>
</evidence>
<dbReference type="Pfam" id="PF00664">
    <property type="entry name" value="ABC_membrane"/>
    <property type="match status" value="1"/>
</dbReference>
<dbReference type="GO" id="GO:0005524">
    <property type="term" value="F:ATP binding"/>
    <property type="evidence" value="ECO:0007669"/>
    <property type="project" value="UniProtKB-KW"/>
</dbReference>
<evidence type="ECO:0000256" key="1">
    <source>
        <dbReference type="ARBA" id="ARBA00004651"/>
    </source>
</evidence>
<evidence type="ECO:0000313" key="10">
    <source>
        <dbReference type="EMBL" id="MVZ63635.1"/>
    </source>
</evidence>
<sequence>MFLQRVLSNEKKWVLAFLRPYAAKLTLYFFLETFSIIMGLTFIWCSKRAIDFAVFGEILSMKRSLLGLGLAAGAGLFASQYAKWLNERTLALMLIDIQGRIFAPNIYTNWASLTSSHTGDLMHRTNVDAQEVVQVLGQSIISAIVMGLRLLGATALLWSMDPALAIILLAICPLLLISKVYFRRLRHLHGRLKTAEGQLGNTFEENFRFRTLIASFNMYGSRIDKLRKGQKHVYDLKAAIINFSTFSRGTINIIASVGFFVTFYWGVGKLSVGEISFGTLSAFLQLVVRIQGPALSLMGFIPTLVKFNAAKDRVLEIAGGPYTEPKEEKLKVIEEISLSDVYFQYEDKQVLNGLNVSFARGVPTAVLGPSGKGKTTLLRLLLKLLEPQRGKISIRTNGQCIDLEESHRVNIGYVPQGDKLFSGTIRENLNVETASLCDEQIRQALVICCAEFVFDLPQGIDTQIGESGYGLSEGQMQRIAVARAVLGDYPIWLFDEVTSALDADTASKLVKNLISLGEDKIMVFITHDVYVAHSVPKTILFS</sequence>
<dbReference type="RefSeq" id="WP_160370352.1">
    <property type="nucleotide sequence ID" value="NZ_WSQA01000014.1"/>
</dbReference>
<feature type="domain" description="ABC transporter" evidence="8">
    <location>
        <begin position="336"/>
        <end position="542"/>
    </location>
</feature>
<reference evidence="10 11" key="1">
    <citation type="submission" date="2019-12" db="EMBL/GenBank/DDBJ databases">
        <authorList>
            <person name="Dong K."/>
        </authorList>
    </citation>
    <scope>NUCLEOTIDE SEQUENCE [LARGE SCALE GENOMIC DNA]</scope>
    <source>
        <strain evidence="10 11">JCM 31225</strain>
    </source>
</reference>
<dbReference type="GO" id="GO:0005886">
    <property type="term" value="C:plasma membrane"/>
    <property type="evidence" value="ECO:0007669"/>
    <property type="project" value="UniProtKB-SubCell"/>
</dbReference>
<feature type="transmembrane region" description="Helical" evidence="7">
    <location>
        <begin position="132"/>
        <end position="151"/>
    </location>
</feature>
<gene>
    <name evidence="10" type="ORF">GQF63_16530</name>
</gene>
<dbReference type="PANTHER" id="PTHR43394:SF1">
    <property type="entry name" value="ATP-BINDING CASSETTE SUB-FAMILY B MEMBER 10, MITOCHONDRIAL"/>
    <property type="match status" value="1"/>
</dbReference>
<keyword evidence="5 7" id="KW-1133">Transmembrane helix</keyword>
<dbReference type="Pfam" id="PF00005">
    <property type="entry name" value="ABC_tran"/>
    <property type="match status" value="1"/>
</dbReference>
<dbReference type="SUPFAM" id="SSF52540">
    <property type="entry name" value="P-loop containing nucleoside triphosphate hydrolases"/>
    <property type="match status" value="1"/>
</dbReference>
<comment type="caution">
    <text evidence="10">The sequence shown here is derived from an EMBL/GenBank/DDBJ whole genome shotgun (WGS) entry which is preliminary data.</text>
</comment>
<protein>
    <submittedName>
        <fullName evidence="10">ATP-binding cassette domain-containing protein</fullName>
    </submittedName>
</protein>
<evidence type="ECO:0000259" key="8">
    <source>
        <dbReference type="PROSITE" id="PS50893"/>
    </source>
</evidence>
<evidence type="ECO:0000256" key="2">
    <source>
        <dbReference type="ARBA" id="ARBA00022692"/>
    </source>
</evidence>
<feature type="transmembrane region" description="Helical" evidence="7">
    <location>
        <begin position="64"/>
        <end position="82"/>
    </location>
</feature>
<feature type="transmembrane region" description="Helical" evidence="7">
    <location>
        <begin position="249"/>
        <end position="266"/>
    </location>
</feature>
<feature type="transmembrane region" description="Helical" evidence="7">
    <location>
        <begin position="163"/>
        <end position="182"/>
    </location>
</feature>
<dbReference type="Gene3D" id="1.20.1560.10">
    <property type="entry name" value="ABC transporter type 1, transmembrane domain"/>
    <property type="match status" value="1"/>
</dbReference>
<dbReference type="InterPro" id="IPR003593">
    <property type="entry name" value="AAA+_ATPase"/>
</dbReference>
<evidence type="ECO:0000256" key="5">
    <source>
        <dbReference type="ARBA" id="ARBA00022989"/>
    </source>
</evidence>
<evidence type="ECO:0000259" key="9">
    <source>
        <dbReference type="PROSITE" id="PS50929"/>
    </source>
</evidence>
<keyword evidence="3" id="KW-0547">Nucleotide-binding</keyword>